<reference evidence="3 4" key="1">
    <citation type="submission" date="2024-01" db="EMBL/GenBank/DDBJ databases">
        <title>The genomes of 5 underutilized Papilionoideae crops provide insights into root nodulation and disease resistanc.</title>
        <authorList>
            <person name="Yuan L."/>
        </authorList>
    </citation>
    <scope>NUCLEOTIDE SEQUENCE [LARGE SCALE GENOMIC DNA]</scope>
    <source>
        <strain evidence="3">ZHUSHIDOU_FW_LH</strain>
        <tissue evidence="3">Leaf</tissue>
    </source>
</reference>
<dbReference type="GO" id="GO:0035251">
    <property type="term" value="F:UDP-glucosyltransferase activity"/>
    <property type="evidence" value="ECO:0007669"/>
    <property type="project" value="TreeGrafter"/>
</dbReference>
<evidence type="ECO:0000313" key="4">
    <source>
        <dbReference type="Proteomes" id="UP001372338"/>
    </source>
</evidence>
<evidence type="ECO:0000313" key="3">
    <source>
        <dbReference type="EMBL" id="KAK7292352.1"/>
    </source>
</evidence>
<dbReference type="FunFam" id="3.40.50.2000:FF:000302">
    <property type="entry name" value="Glycosyltransferase"/>
    <property type="match status" value="1"/>
</dbReference>
<evidence type="ECO:0000256" key="1">
    <source>
        <dbReference type="ARBA" id="ARBA00009995"/>
    </source>
</evidence>
<keyword evidence="4" id="KW-1185">Reference proteome</keyword>
<comment type="similarity">
    <text evidence="1">Belongs to the UDP-glycosyltransferase family.</text>
</comment>
<organism evidence="3 4">
    <name type="scientific">Crotalaria pallida</name>
    <name type="common">Smooth rattlebox</name>
    <name type="synonym">Crotalaria striata</name>
    <dbReference type="NCBI Taxonomy" id="3830"/>
    <lineage>
        <taxon>Eukaryota</taxon>
        <taxon>Viridiplantae</taxon>
        <taxon>Streptophyta</taxon>
        <taxon>Embryophyta</taxon>
        <taxon>Tracheophyta</taxon>
        <taxon>Spermatophyta</taxon>
        <taxon>Magnoliopsida</taxon>
        <taxon>eudicotyledons</taxon>
        <taxon>Gunneridae</taxon>
        <taxon>Pentapetalae</taxon>
        <taxon>rosids</taxon>
        <taxon>fabids</taxon>
        <taxon>Fabales</taxon>
        <taxon>Fabaceae</taxon>
        <taxon>Papilionoideae</taxon>
        <taxon>50 kb inversion clade</taxon>
        <taxon>genistoids sensu lato</taxon>
        <taxon>core genistoids</taxon>
        <taxon>Crotalarieae</taxon>
        <taxon>Crotalaria</taxon>
    </lineage>
</organism>
<evidence type="ECO:0000256" key="2">
    <source>
        <dbReference type="ARBA" id="ARBA00022676"/>
    </source>
</evidence>
<proteinExistence type="inferred from homology"/>
<protein>
    <submittedName>
        <fullName evidence="3">Uncharacterized protein</fullName>
    </submittedName>
</protein>
<dbReference type="SUPFAM" id="SSF53756">
    <property type="entry name" value="UDP-Glycosyltransferase/glycogen phosphorylase"/>
    <property type="match status" value="1"/>
</dbReference>
<keyword evidence="2" id="KW-0808">Transferase</keyword>
<dbReference type="Proteomes" id="UP001372338">
    <property type="component" value="Unassembled WGS sequence"/>
</dbReference>
<sequence length="262" mass="29735">MEGEEKPLKLYFIPYLASGHMIPLCDIARLFASRGHHVTVITTPFNAKVLHKSNPYQQHFHIHTFPFPSQEVGLPDGIENLSAVSDLDNSYKVYQATVVLRSSIETFVEKDPPDCIVADFLYPWVDDLANKLRIPRLSFNGFSLFTICAMEAVKKLPIASYDSFTIPDFPHDDITINASPPEYARGFLEPLLEVLMKSDGLIVNNFAELDGEEYIEYYHKATGRRAWHLGPACLIRTTAQEKAERGQQSVARAKKELIMRNY</sequence>
<dbReference type="AlphaFoldDB" id="A0AAN9PCF0"/>
<keyword evidence="2" id="KW-0328">Glycosyltransferase</keyword>
<dbReference type="PANTHER" id="PTHR48047">
    <property type="entry name" value="GLYCOSYLTRANSFERASE"/>
    <property type="match status" value="1"/>
</dbReference>
<comment type="caution">
    <text evidence="3">The sequence shown here is derived from an EMBL/GenBank/DDBJ whole genome shotgun (WGS) entry which is preliminary data.</text>
</comment>
<dbReference type="EMBL" id="JAYWIO010000001">
    <property type="protein sequence ID" value="KAK7292352.1"/>
    <property type="molecule type" value="Genomic_DNA"/>
</dbReference>
<dbReference type="Gene3D" id="3.40.50.2000">
    <property type="entry name" value="Glycogen Phosphorylase B"/>
    <property type="match status" value="1"/>
</dbReference>
<gene>
    <name evidence="3" type="ORF">RIF29_08130</name>
</gene>
<name>A0AAN9PCF0_CROPI</name>
<accession>A0AAN9PCF0</accession>
<dbReference type="PANTHER" id="PTHR48047:SF182">
    <property type="entry name" value="GLYCOSYLTRANSFERASE"/>
    <property type="match status" value="1"/>
</dbReference>